<comment type="cofactor">
    <cofactor evidence="4">
        <name>Mg(2+)</name>
        <dbReference type="ChEBI" id="CHEBI:18420"/>
    </cofactor>
    <cofactor evidence="4">
        <name>Mn(2+)</name>
        <dbReference type="ChEBI" id="CHEBI:29035"/>
    </cofactor>
    <text evidence="4">Probably binds two magnesium or manganese ions per subunit.</text>
</comment>
<evidence type="ECO:0008006" key="10">
    <source>
        <dbReference type="Google" id="ProtNLM"/>
    </source>
</evidence>
<evidence type="ECO:0000256" key="7">
    <source>
        <dbReference type="SAM" id="Phobius"/>
    </source>
</evidence>
<keyword evidence="1 4" id="KW-0479">Metal-binding</keyword>
<feature type="transmembrane region" description="Helical" evidence="7">
    <location>
        <begin position="136"/>
        <end position="157"/>
    </location>
</feature>
<name>A0AAV7H1B8_DENCH</name>
<keyword evidence="2" id="KW-0378">Hydrolase</keyword>
<dbReference type="GO" id="GO:0005634">
    <property type="term" value="C:nucleus"/>
    <property type="evidence" value="ECO:0007669"/>
    <property type="project" value="TreeGrafter"/>
</dbReference>
<dbReference type="Proteomes" id="UP000775213">
    <property type="component" value="Unassembled WGS sequence"/>
</dbReference>
<feature type="region of interest" description="Disordered" evidence="6">
    <location>
        <begin position="70"/>
        <end position="90"/>
    </location>
</feature>
<evidence type="ECO:0000256" key="2">
    <source>
        <dbReference type="ARBA" id="ARBA00022801"/>
    </source>
</evidence>
<feature type="compositionally biased region" description="Polar residues" evidence="6">
    <location>
        <begin position="71"/>
        <end position="81"/>
    </location>
</feature>
<dbReference type="InterPro" id="IPR036691">
    <property type="entry name" value="Endo/exonu/phosph_ase_sf"/>
</dbReference>
<keyword evidence="7" id="KW-0472">Membrane</keyword>
<dbReference type="EMBL" id="JAGFBR010000004">
    <property type="protein sequence ID" value="KAH0467564.1"/>
    <property type="molecule type" value="Genomic_DNA"/>
</dbReference>
<keyword evidence="7" id="KW-1133">Transmembrane helix</keyword>
<dbReference type="PANTHER" id="PTHR22748:SF10">
    <property type="entry name" value="DNA-(APURINIC OR APYRIMIDINIC SITE) ENDONUCLEASE"/>
    <property type="match status" value="1"/>
</dbReference>
<reference evidence="8 9" key="1">
    <citation type="journal article" date="2021" name="Hortic Res">
        <title>Chromosome-scale assembly of the Dendrobium chrysotoxum genome enhances the understanding of orchid evolution.</title>
        <authorList>
            <person name="Zhang Y."/>
            <person name="Zhang G.Q."/>
            <person name="Zhang D."/>
            <person name="Liu X.D."/>
            <person name="Xu X.Y."/>
            <person name="Sun W.H."/>
            <person name="Yu X."/>
            <person name="Zhu X."/>
            <person name="Wang Z.W."/>
            <person name="Zhao X."/>
            <person name="Zhong W.Y."/>
            <person name="Chen H."/>
            <person name="Yin W.L."/>
            <person name="Huang T."/>
            <person name="Niu S.C."/>
            <person name="Liu Z.J."/>
        </authorList>
    </citation>
    <scope>NUCLEOTIDE SEQUENCE [LARGE SCALE GENOMIC DNA]</scope>
    <source>
        <strain evidence="8">Lindl</strain>
    </source>
</reference>
<dbReference type="InterPro" id="IPR004808">
    <property type="entry name" value="AP_endonuc_1"/>
</dbReference>
<dbReference type="GO" id="GO:0008081">
    <property type="term" value="F:phosphoric diester hydrolase activity"/>
    <property type="evidence" value="ECO:0007669"/>
    <property type="project" value="TreeGrafter"/>
</dbReference>
<feature type="binding site" evidence="4">
    <location>
        <position position="299"/>
    </location>
    <ligand>
        <name>Mg(2+)</name>
        <dbReference type="ChEBI" id="CHEBI:18420"/>
        <label>1</label>
    </ligand>
</feature>
<accession>A0AAV7H1B8</accession>
<protein>
    <recommendedName>
        <fullName evidence="10">DNA-(apurinic or apyrimidinic site) endonuclease</fullName>
    </recommendedName>
</protein>
<dbReference type="GO" id="GO:0046872">
    <property type="term" value="F:metal ion binding"/>
    <property type="evidence" value="ECO:0007669"/>
    <property type="project" value="UniProtKB-KW"/>
</dbReference>
<dbReference type="GO" id="GO:0008311">
    <property type="term" value="F:double-stranded DNA 3'-5' DNA exonuclease activity"/>
    <property type="evidence" value="ECO:0007669"/>
    <property type="project" value="TreeGrafter"/>
</dbReference>
<proteinExistence type="predicted"/>
<sequence>MNSLVYIMHNKRLRDKRLRNKGLKDDEDLLVCDDVASDNEWFIDDETKFPLSDLQLEDLSVDVLRGEADQAGTSTSTTARQANKGKRKVGKIEDDEDLSFIDTIGDEDASTEDPFSYNTKNEYKILPQISFSSFNFPYLSLVSVLFFPSFSSLFFLTRFLKFSRSSMQQPLHLCPASNSSESMGGNGMVIMRVLSSPPFQNYRVWWSLSDSKYAGTALLIKNHCKPKKVSFSLDGKASKHEPDGRVILAEFESFYLLNTYVPNNGWKDDESSFQRRRKWDKRMLEFVVQLDKPLIWCGDLNVSHQDIDVSHPDFFSNAKLNGYIPPNKEVSSDLE</sequence>
<evidence type="ECO:0000256" key="5">
    <source>
        <dbReference type="PIRSR" id="PIRSR604808-3"/>
    </source>
</evidence>
<keyword evidence="7" id="KW-0812">Transmembrane</keyword>
<dbReference type="SUPFAM" id="SSF56219">
    <property type="entry name" value="DNase I-like"/>
    <property type="match status" value="1"/>
</dbReference>
<dbReference type="Gene3D" id="3.60.10.10">
    <property type="entry name" value="Endonuclease/exonuclease/phosphatase"/>
    <property type="match status" value="1"/>
</dbReference>
<dbReference type="GO" id="GO:0003906">
    <property type="term" value="F:DNA-(apurinic or apyrimidinic site) endonuclease activity"/>
    <property type="evidence" value="ECO:0007669"/>
    <property type="project" value="TreeGrafter"/>
</dbReference>
<dbReference type="AlphaFoldDB" id="A0AAV7H1B8"/>
<gene>
    <name evidence="8" type="ORF">IEQ34_002597</name>
</gene>
<comment type="caution">
    <text evidence="8">The sequence shown here is derived from an EMBL/GenBank/DDBJ whole genome shotgun (WGS) entry which is preliminary data.</text>
</comment>
<feature type="binding site" evidence="4">
    <location>
        <position position="301"/>
    </location>
    <ligand>
        <name>Mg(2+)</name>
        <dbReference type="ChEBI" id="CHEBI:18420"/>
        <label>1</label>
    </ligand>
</feature>
<keyword evidence="9" id="KW-1185">Reference proteome</keyword>
<feature type="site" description="Transition state stabilizer" evidence="5">
    <location>
        <position position="301"/>
    </location>
</feature>
<evidence type="ECO:0000313" key="8">
    <source>
        <dbReference type="EMBL" id="KAH0467564.1"/>
    </source>
</evidence>
<dbReference type="PANTHER" id="PTHR22748">
    <property type="entry name" value="AP ENDONUCLEASE"/>
    <property type="match status" value="1"/>
</dbReference>
<keyword evidence="3 4" id="KW-0460">Magnesium</keyword>
<evidence type="ECO:0000256" key="6">
    <source>
        <dbReference type="SAM" id="MobiDB-lite"/>
    </source>
</evidence>
<keyword evidence="4" id="KW-0464">Manganese</keyword>
<evidence type="ECO:0000256" key="1">
    <source>
        <dbReference type="ARBA" id="ARBA00022723"/>
    </source>
</evidence>
<evidence type="ECO:0000256" key="3">
    <source>
        <dbReference type="ARBA" id="ARBA00022842"/>
    </source>
</evidence>
<evidence type="ECO:0000256" key="4">
    <source>
        <dbReference type="PIRSR" id="PIRSR604808-2"/>
    </source>
</evidence>
<evidence type="ECO:0000313" key="9">
    <source>
        <dbReference type="Proteomes" id="UP000775213"/>
    </source>
</evidence>
<dbReference type="GO" id="GO:0006284">
    <property type="term" value="P:base-excision repair"/>
    <property type="evidence" value="ECO:0007669"/>
    <property type="project" value="TreeGrafter"/>
</dbReference>
<organism evidence="8 9">
    <name type="scientific">Dendrobium chrysotoxum</name>
    <name type="common">Orchid</name>
    <dbReference type="NCBI Taxonomy" id="161865"/>
    <lineage>
        <taxon>Eukaryota</taxon>
        <taxon>Viridiplantae</taxon>
        <taxon>Streptophyta</taxon>
        <taxon>Embryophyta</taxon>
        <taxon>Tracheophyta</taxon>
        <taxon>Spermatophyta</taxon>
        <taxon>Magnoliopsida</taxon>
        <taxon>Liliopsida</taxon>
        <taxon>Asparagales</taxon>
        <taxon>Orchidaceae</taxon>
        <taxon>Epidendroideae</taxon>
        <taxon>Malaxideae</taxon>
        <taxon>Dendrobiinae</taxon>
        <taxon>Dendrobium</taxon>
    </lineage>
</organism>
<dbReference type="PROSITE" id="PS51435">
    <property type="entry name" value="AP_NUCLEASE_F1_4"/>
    <property type="match status" value="1"/>
</dbReference>